<evidence type="ECO:0000313" key="3">
    <source>
        <dbReference type="Proteomes" id="UP001159427"/>
    </source>
</evidence>
<name>A0ABN8RQX9_9CNID</name>
<proteinExistence type="predicted"/>
<dbReference type="InterPro" id="IPR013108">
    <property type="entry name" value="Amidohydro_3"/>
</dbReference>
<evidence type="ECO:0000313" key="2">
    <source>
        <dbReference type="EMBL" id="CAH3181254.1"/>
    </source>
</evidence>
<protein>
    <recommendedName>
        <fullName evidence="1">Amidohydrolase 3 domain-containing protein</fullName>
    </recommendedName>
</protein>
<evidence type="ECO:0000259" key="1">
    <source>
        <dbReference type="Pfam" id="PF07969"/>
    </source>
</evidence>
<dbReference type="EMBL" id="CALNXI010001998">
    <property type="protein sequence ID" value="CAH3181254.1"/>
    <property type="molecule type" value="Genomic_DNA"/>
</dbReference>
<gene>
    <name evidence="2" type="ORF">PEVE_00013328</name>
</gene>
<dbReference type="Gene3D" id="3.20.20.140">
    <property type="entry name" value="Metal-dependent hydrolases"/>
    <property type="match status" value="1"/>
</dbReference>
<feature type="domain" description="Amidohydrolase 3" evidence="1">
    <location>
        <begin position="43"/>
        <end position="126"/>
    </location>
</feature>
<dbReference type="Proteomes" id="UP001159427">
    <property type="component" value="Unassembled WGS sequence"/>
</dbReference>
<dbReference type="Pfam" id="PF07969">
    <property type="entry name" value="Amidohydro_3"/>
    <property type="match status" value="1"/>
</dbReference>
<dbReference type="SUPFAM" id="SSF51556">
    <property type="entry name" value="Metallo-dependent hydrolases"/>
    <property type="match status" value="1"/>
</dbReference>
<sequence length="127" mass="14329">MWVAGVNIIADRSPHCGTSAIRVPRYMETDVTEILGFPTAPNYGTLNYSKGELLETIKYFHEQKTQIAVHTHGKDAIDQVIKAYDKVLYNSSNSPHHRMEHLGLCTVEQIEYAAKLNLALSFFVVHL</sequence>
<organism evidence="2 3">
    <name type="scientific">Porites evermanni</name>
    <dbReference type="NCBI Taxonomy" id="104178"/>
    <lineage>
        <taxon>Eukaryota</taxon>
        <taxon>Metazoa</taxon>
        <taxon>Cnidaria</taxon>
        <taxon>Anthozoa</taxon>
        <taxon>Hexacorallia</taxon>
        <taxon>Scleractinia</taxon>
        <taxon>Fungiina</taxon>
        <taxon>Poritidae</taxon>
        <taxon>Porites</taxon>
    </lineage>
</organism>
<reference evidence="2 3" key="1">
    <citation type="submission" date="2022-05" db="EMBL/GenBank/DDBJ databases">
        <authorList>
            <consortium name="Genoscope - CEA"/>
            <person name="William W."/>
        </authorList>
    </citation>
    <scope>NUCLEOTIDE SEQUENCE [LARGE SCALE GENOMIC DNA]</scope>
</reference>
<dbReference type="InterPro" id="IPR032466">
    <property type="entry name" value="Metal_Hydrolase"/>
</dbReference>
<keyword evidence="3" id="KW-1185">Reference proteome</keyword>
<comment type="caution">
    <text evidence="2">The sequence shown here is derived from an EMBL/GenBank/DDBJ whole genome shotgun (WGS) entry which is preliminary data.</text>
</comment>
<dbReference type="PANTHER" id="PTHR22642">
    <property type="entry name" value="IMIDAZOLONEPROPIONASE"/>
    <property type="match status" value="1"/>
</dbReference>
<accession>A0ABN8RQX9</accession>
<dbReference type="PANTHER" id="PTHR22642:SF2">
    <property type="entry name" value="PROTEIN LONG AFTER FAR-RED 3"/>
    <property type="match status" value="1"/>
</dbReference>